<dbReference type="PANTHER" id="PTHR34351:SF1">
    <property type="entry name" value="SLR1927 PROTEIN"/>
    <property type="match status" value="1"/>
</dbReference>
<keyword evidence="3" id="KW-1185">Reference proteome</keyword>
<organism evidence="2 3">
    <name type="scientific">Salinisphaera japonica YTM-1</name>
    <dbReference type="NCBI Taxonomy" id="1209778"/>
    <lineage>
        <taxon>Bacteria</taxon>
        <taxon>Pseudomonadati</taxon>
        <taxon>Pseudomonadota</taxon>
        <taxon>Gammaproteobacteria</taxon>
        <taxon>Salinisphaerales</taxon>
        <taxon>Salinisphaeraceae</taxon>
        <taxon>Salinisphaera</taxon>
    </lineage>
</organism>
<keyword evidence="1" id="KW-1133">Transmembrane helix</keyword>
<evidence type="ECO:0000313" key="2">
    <source>
        <dbReference type="EMBL" id="ROO29116.1"/>
    </source>
</evidence>
<evidence type="ECO:0000313" key="3">
    <source>
        <dbReference type="Proteomes" id="UP000285310"/>
    </source>
</evidence>
<accession>A0A423PU31</accession>
<gene>
    <name evidence="2" type="ORF">SAJA_06905</name>
</gene>
<keyword evidence="1" id="KW-0812">Transmembrane</keyword>
<proteinExistence type="predicted"/>
<comment type="caution">
    <text evidence="2">The sequence shown here is derived from an EMBL/GenBank/DDBJ whole genome shotgun (WGS) entry which is preliminary data.</text>
</comment>
<dbReference type="EMBL" id="AYKG01000017">
    <property type="protein sequence ID" value="ROO29116.1"/>
    <property type="molecule type" value="Genomic_DNA"/>
</dbReference>
<dbReference type="PANTHER" id="PTHR34351">
    <property type="entry name" value="SLR1927 PROTEIN-RELATED"/>
    <property type="match status" value="1"/>
</dbReference>
<evidence type="ECO:0000256" key="1">
    <source>
        <dbReference type="SAM" id="Phobius"/>
    </source>
</evidence>
<dbReference type="AlphaFoldDB" id="A0A423PU31"/>
<protein>
    <submittedName>
        <fullName evidence="2">Membrane protein</fullName>
    </submittedName>
</protein>
<feature type="transmembrane region" description="Helical" evidence="1">
    <location>
        <begin position="54"/>
        <end position="71"/>
    </location>
</feature>
<name>A0A423PU31_9GAMM</name>
<reference evidence="2 3" key="1">
    <citation type="submission" date="2013-10" db="EMBL/GenBank/DDBJ databases">
        <title>Salinisphaera japonica YTM-1 Genome Sequencing.</title>
        <authorList>
            <person name="Lai Q."/>
            <person name="Li C."/>
            <person name="Shao Z."/>
        </authorList>
    </citation>
    <scope>NUCLEOTIDE SEQUENCE [LARGE SCALE GENOMIC DNA]</scope>
    <source>
        <strain evidence="2 3">YTM-1</strain>
    </source>
</reference>
<sequence>MARGAASIARRAPRGALPLRVSPRRLYILPTRFGGVFALLMIGLLVGATNYGNNLAFALAFWLGAIALVSMHRAHRNLSGLSLADIHAEPAHAGDQLTWRLTWASKASRPRRRLAIALADARPVVCDIGASATVTAKQSAGRRGEQAMARIHIESRYPLGLFRCWAYLAPRHSALVYPSVAGTTTAHDTADAGRERTRPASVMPGEFFRGHRRYRDGDTWAQIDWKHSARRDHWLVRESEPPVTPPPAVFAYHSLGDRPHEARLSQLARWVIEAAALPGDYRLILPDIDIGPASGRAHRTACLDALARQP</sequence>
<dbReference type="InParanoid" id="A0A423PU31"/>
<keyword evidence="1" id="KW-0472">Membrane</keyword>
<dbReference type="Proteomes" id="UP000285310">
    <property type="component" value="Unassembled WGS sequence"/>
</dbReference>
<feature type="transmembrane region" description="Helical" evidence="1">
    <location>
        <begin position="26"/>
        <end position="48"/>
    </location>
</feature>